<evidence type="ECO:0000313" key="2">
    <source>
        <dbReference type="EMBL" id="QDT53623.1"/>
    </source>
</evidence>
<dbReference type="InParanoid" id="A0A517SBY0"/>
<proteinExistence type="predicted"/>
<keyword evidence="1" id="KW-0812">Transmembrane</keyword>
<dbReference type="EMBL" id="CP036271">
    <property type="protein sequence ID" value="QDT53623.1"/>
    <property type="molecule type" value="Genomic_DNA"/>
</dbReference>
<dbReference type="AlphaFoldDB" id="A0A517SBY0"/>
<evidence type="ECO:0000313" key="3">
    <source>
        <dbReference type="Proteomes" id="UP000315700"/>
    </source>
</evidence>
<sequence>MIQPANGDSGATSAQLRMQTRTIQIVVAALITGVVTFAGFLAVSGEFQKPPRGQTLSYVAVAFGALAAVLHVVVPAAIERTSLAKQGVGAGPEMLMGTLFTRTIVACAILEGAAFFSLVAFQTEHQLWVLGVTAVLLLLMIAQFPTATRIEHWLETRMMEQATDRR</sequence>
<gene>
    <name evidence="2" type="ORF">Pan44_16460</name>
</gene>
<dbReference type="Proteomes" id="UP000315700">
    <property type="component" value="Chromosome"/>
</dbReference>
<protein>
    <submittedName>
        <fullName evidence="2">Uncharacterized protein</fullName>
    </submittedName>
</protein>
<name>A0A517SBY0_9PLAN</name>
<feature type="transmembrane region" description="Helical" evidence="1">
    <location>
        <begin position="127"/>
        <end position="148"/>
    </location>
</feature>
<organism evidence="2 3">
    <name type="scientific">Caulifigura coniformis</name>
    <dbReference type="NCBI Taxonomy" id="2527983"/>
    <lineage>
        <taxon>Bacteria</taxon>
        <taxon>Pseudomonadati</taxon>
        <taxon>Planctomycetota</taxon>
        <taxon>Planctomycetia</taxon>
        <taxon>Planctomycetales</taxon>
        <taxon>Planctomycetaceae</taxon>
        <taxon>Caulifigura</taxon>
    </lineage>
</organism>
<feature type="transmembrane region" description="Helical" evidence="1">
    <location>
        <begin position="25"/>
        <end position="44"/>
    </location>
</feature>
<feature type="transmembrane region" description="Helical" evidence="1">
    <location>
        <begin position="56"/>
        <end position="78"/>
    </location>
</feature>
<reference evidence="2 3" key="1">
    <citation type="submission" date="2019-02" db="EMBL/GenBank/DDBJ databases">
        <title>Deep-cultivation of Planctomycetes and their phenomic and genomic characterization uncovers novel biology.</title>
        <authorList>
            <person name="Wiegand S."/>
            <person name="Jogler M."/>
            <person name="Boedeker C."/>
            <person name="Pinto D."/>
            <person name="Vollmers J."/>
            <person name="Rivas-Marin E."/>
            <person name="Kohn T."/>
            <person name="Peeters S.H."/>
            <person name="Heuer A."/>
            <person name="Rast P."/>
            <person name="Oberbeckmann S."/>
            <person name="Bunk B."/>
            <person name="Jeske O."/>
            <person name="Meyerdierks A."/>
            <person name="Storesund J.E."/>
            <person name="Kallscheuer N."/>
            <person name="Luecker S."/>
            <person name="Lage O.M."/>
            <person name="Pohl T."/>
            <person name="Merkel B.J."/>
            <person name="Hornburger P."/>
            <person name="Mueller R.-W."/>
            <person name="Bruemmer F."/>
            <person name="Labrenz M."/>
            <person name="Spormann A.M."/>
            <person name="Op den Camp H."/>
            <person name="Overmann J."/>
            <person name="Amann R."/>
            <person name="Jetten M.S.M."/>
            <person name="Mascher T."/>
            <person name="Medema M.H."/>
            <person name="Devos D.P."/>
            <person name="Kaster A.-K."/>
            <person name="Ovreas L."/>
            <person name="Rohde M."/>
            <person name="Galperin M.Y."/>
            <person name="Jogler C."/>
        </authorList>
    </citation>
    <scope>NUCLEOTIDE SEQUENCE [LARGE SCALE GENOMIC DNA]</scope>
    <source>
        <strain evidence="2 3">Pan44</strain>
    </source>
</reference>
<evidence type="ECO:0000256" key="1">
    <source>
        <dbReference type="SAM" id="Phobius"/>
    </source>
</evidence>
<keyword evidence="3" id="KW-1185">Reference proteome</keyword>
<dbReference type="OrthoDB" id="283343at2"/>
<keyword evidence="1" id="KW-1133">Transmembrane helix</keyword>
<feature type="transmembrane region" description="Helical" evidence="1">
    <location>
        <begin position="99"/>
        <end position="121"/>
    </location>
</feature>
<keyword evidence="1" id="KW-0472">Membrane</keyword>
<dbReference type="KEGG" id="ccos:Pan44_16460"/>
<dbReference type="RefSeq" id="WP_145028971.1">
    <property type="nucleotide sequence ID" value="NZ_CP036271.1"/>
</dbReference>
<accession>A0A517SBY0</accession>